<dbReference type="SUPFAM" id="SSF52540">
    <property type="entry name" value="P-loop containing nucleoside triphosphate hydrolases"/>
    <property type="match status" value="1"/>
</dbReference>
<name>A0A1I8J9G6_9PLAT</name>
<dbReference type="Gene3D" id="3.40.50.300">
    <property type="entry name" value="P-loop containing nucleotide triphosphate hydrolases"/>
    <property type="match status" value="1"/>
</dbReference>
<reference evidence="4" key="1">
    <citation type="submission" date="2016-11" db="UniProtKB">
        <authorList>
            <consortium name="WormBaseParasite"/>
        </authorList>
    </citation>
    <scope>IDENTIFICATION</scope>
</reference>
<dbReference type="InterPro" id="IPR050566">
    <property type="entry name" value="Deoxyribonucleoside_kinase"/>
</dbReference>
<dbReference type="GO" id="GO:0005739">
    <property type="term" value="C:mitochondrion"/>
    <property type="evidence" value="ECO:0007669"/>
    <property type="project" value="TreeGrafter"/>
</dbReference>
<evidence type="ECO:0000313" key="4">
    <source>
        <dbReference type="WBParaSite" id="maker-uti_cns_0046360-snap-gene-0.2-mRNA-1"/>
    </source>
</evidence>
<dbReference type="InterPro" id="IPR027417">
    <property type="entry name" value="P-loop_NTPase"/>
</dbReference>
<evidence type="ECO:0000259" key="2">
    <source>
        <dbReference type="Pfam" id="PF01712"/>
    </source>
</evidence>
<dbReference type="InterPro" id="IPR031314">
    <property type="entry name" value="DNK_dom"/>
</dbReference>
<accession>A0A1I8J9G6</accession>
<evidence type="ECO:0000313" key="3">
    <source>
        <dbReference type="Proteomes" id="UP000095280"/>
    </source>
</evidence>
<organism evidence="3 4">
    <name type="scientific">Macrostomum lignano</name>
    <dbReference type="NCBI Taxonomy" id="282301"/>
    <lineage>
        <taxon>Eukaryota</taxon>
        <taxon>Metazoa</taxon>
        <taxon>Spiralia</taxon>
        <taxon>Lophotrochozoa</taxon>
        <taxon>Platyhelminthes</taxon>
        <taxon>Rhabditophora</taxon>
        <taxon>Macrostomorpha</taxon>
        <taxon>Macrostomida</taxon>
        <taxon>Macrostomidae</taxon>
        <taxon>Macrostomum</taxon>
    </lineage>
</organism>
<feature type="domain" description="Deoxynucleoside kinase" evidence="2">
    <location>
        <begin position="841"/>
        <end position="915"/>
    </location>
</feature>
<dbReference type="WBParaSite" id="maker-uti_cns_0046360-snap-gene-0.2-mRNA-1">
    <property type="protein sequence ID" value="maker-uti_cns_0046360-snap-gene-0.2-mRNA-1"/>
    <property type="gene ID" value="maker-uti_cns_0046360-snap-gene-0.2"/>
</dbReference>
<dbReference type="PANTHER" id="PTHR10513">
    <property type="entry name" value="DEOXYNUCLEOSIDE KINASE"/>
    <property type="match status" value="1"/>
</dbReference>
<evidence type="ECO:0000256" key="1">
    <source>
        <dbReference type="SAM" id="MobiDB-lite"/>
    </source>
</evidence>
<protein>
    <submittedName>
        <fullName evidence="4">DNK domain-containing protein</fullName>
    </submittedName>
</protein>
<keyword evidence="3" id="KW-1185">Reference proteome</keyword>
<dbReference type="AlphaFoldDB" id="A0A1I8J9G6"/>
<dbReference type="GO" id="GO:0019136">
    <property type="term" value="F:deoxynucleoside kinase activity"/>
    <property type="evidence" value="ECO:0007669"/>
    <property type="project" value="TreeGrafter"/>
</dbReference>
<dbReference type="PANTHER" id="PTHR10513:SF24">
    <property type="entry name" value="THYMIDINE KINASE 2, MITOCHONDRIAL"/>
    <property type="match status" value="1"/>
</dbReference>
<sequence length="977" mass="104654">CLVLTLTASVLPQYTLLADRLSTLPSSTSPSTSPRDSSTWGPGDGSLVCFHCCVRVSPTASTTEELPPPSSSSSRDTFVDRFDDIELTDRCGLGAAGSDHDDEPLRRHRRASPNCYYARLCALARAVSRSGAGAGGLGIRRLAERLDAIGDAKRYARALRKLRGCLLGGCGLSLAASFGYSPPHLAAWLTRYFMRNNGACPTRAGDIIALAHESEAQSLLAPGLLDILDITNVEDQLSWVSCSLGAAVECRAVASFLLVLTPAASAAYCLGDEEVSKQLASLKQRILQRLERVYKIDNPNRHCKIHCVSLGWLSEQRQFRPVDCLLLIDSGCRQSGGCATACQQVLDYPAGDLVLLLTAGDSSATTVPAFTLTGLSDMECGGVDGRNCRPGHIRRKASSAQRTLPSKSTSEHQVDIVGQARLSVTNRLAVVLHGEEGGQQRVRPAGVVLVGGEQCRGQAEERLPRTRAGVPWRQRQGDVHHPGVWRASLRSSRQFDHPSQISVAVDSVNEMRDAGASVRFRIGWFNDFRAQRSIRDEDSAGHVAHFVGLEPMRRGVARVQNQLTGADSDAGDAAVLDINRLDSAPEHEGGAPDGRVTAEHLGDFVATVVDPGQGAQPRLGLVRQRAQVALDSTNTFECVFVGLAHSDSITRDLASGLVTPDSSSSSSSVFGNWRSSAAAPGKSGSCWSGSEAGQLLHCCKKLAKEILSLSDSLGQDSMPAGSTAQAGAVQQVHEAAAGERQPRRDVQVEAAVLIHQLLQTDSRRPVASNVRTSLLLRESDRFTNRIRGAQNQSLLATLASAVGSRTVDTAPVLSDAVVTGAGCCGSSGAGLDSHRTNSAGLEGNIGSGKTSLVAELKRRINNGSLEPLKFVDEPVEKWTDFNGINLLQLMYSDPIRWSNLFQAYVMLTMVDGHRQADLELLAGMHELHESWLASADSRPPIGADRVVVLDAECSPEQLNEQWDRLVVPLLPSRKVAE</sequence>
<dbReference type="Proteomes" id="UP000095280">
    <property type="component" value="Unplaced"/>
</dbReference>
<proteinExistence type="predicted"/>
<dbReference type="Pfam" id="PF01712">
    <property type="entry name" value="dNK"/>
    <property type="match status" value="1"/>
</dbReference>
<feature type="region of interest" description="Disordered" evidence="1">
    <location>
        <begin position="717"/>
        <end position="744"/>
    </location>
</feature>